<reference evidence="4 5" key="1">
    <citation type="submission" date="2016-11" db="EMBL/GenBank/DDBJ databases">
        <authorList>
            <person name="Jaros S."/>
            <person name="Januszkiewicz K."/>
            <person name="Wedrychowicz H."/>
        </authorList>
    </citation>
    <scope>NUCLEOTIDE SEQUENCE [LARGE SCALE GENOMIC DNA]</scope>
    <source>
        <strain evidence="4 5">DSM 24574</strain>
    </source>
</reference>
<dbReference type="PANTHER" id="PTHR43022">
    <property type="entry name" value="PROTEIN SMF"/>
    <property type="match status" value="1"/>
</dbReference>
<dbReference type="OrthoDB" id="9785707at2"/>
<dbReference type="SUPFAM" id="SSF47781">
    <property type="entry name" value="RuvA domain 2-like"/>
    <property type="match status" value="1"/>
</dbReference>
<feature type="domain" description="Smf/DprA SLOG" evidence="2">
    <location>
        <begin position="80"/>
        <end position="285"/>
    </location>
</feature>
<dbReference type="Pfam" id="PF02481">
    <property type="entry name" value="DNA_processg_A"/>
    <property type="match status" value="1"/>
</dbReference>
<dbReference type="Gene3D" id="1.10.10.10">
    <property type="entry name" value="Winged helix-like DNA-binding domain superfamily/Winged helix DNA-binding domain"/>
    <property type="match status" value="1"/>
</dbReference>
<dbReference type="Pfam" id="PF17782">
    <property type="entry name" value="WHD_DprA"/>
    <property type="match status" value="1"/>
</dbReference>
<dbReference type="Gene3D" id="3.40.50.450">
    <property type="match status" value="1"/>
</dbReference>
<evidence type="ECO:0000313" key="4">
    <source>
        <dbReference type="EMBL" id="SHG60753.1"/>
    </source>
</evidence>
<dbReference type="InterPro" id="IPR041614">
    <property type="entry name" value="DprA_WH"/>
</dbReference>
<dbReference type="STRING" id="947013.SAMN04488109_1054"/>
<proteinExistence type="inferred from homology"/>
<organism evidence="4 5">
    <name type="scientific">Chryseolinea serpens</name>
    <dbReference type="NCBI Taxonomy" id="947013"/>
    <lineage>
        <taxon>Bacteria</taxon>
        <taxon>Pseudomonadati</taxon>
        <taxon>Bacteroidota</taxon>
        <taxon>Cytophagia</taxon>
        <taxon>Cytophagales</taxon>
        <taxon>Fulvivirgaceae</taxon>
        <taxon>Chryseolinea</taxon>
    </lineage>
</organism>
<dbReference type="PANTHER" id="PTHR43022:SF1">
    <property type="entry name" value="PROTEIN SMF"/>
    <property type="match status" value="1"/>
</dbReference>
<sequence>MDQNRLSLLALHFIPGIGNHLVRQLISYCGSAEKVFRTPRGKLLKIPGVGMVTAESILYGHPFKLAEAEMVRAEKENVQLIFFTDKNYPSRLKQINDAPSLLYARGNIDFEIPKTVGIIGTRRATPYGKQCVDDLVTALVPHTPLIVSGLAYGIDIHAHRQALKNNLPTVGVMGSGIDVIYPSLHIETARRMEVKGGLITENPFGTRPDAHNFPARNRIIAGLSDALIVVEAAEKGGALITAEIANSYNKDVFAFPGNVGQSFSEGCNVLIKSNKANLITHVKDLEYHMNWSAGVKPLKKRIQFDLGDYDADEQEVLKRLLENNHQLTIDEISWRTALPIGKLASILLGLELKNIVAALPGKVYKLLVG</sequence>
<gene>
    <name evidence="4" type="ORF">SAMN04488109_1054</name>
</gene>
<evidence type="ECO:0000313" key="5">
    <source>
        <dbReference type="Proteomes" id="UP000184212"/>
    </source>
</evidence>
<accession>A0A1M5L8L8</accession>
<dbReference type="InterPro" id="IPR003488">
    <property type="entry name" value="DprA"/>
</dbReference>
<dbReference type="NCBIfam" id="TIGR00732">
    <property type="entry name" value="dprA"/>
    <property type="match status" value="1"/>
</dbReference>
<dbReference type="EMBL" id="FQWQ01000001">
    <property type="protein sequence ID" value="SHG60753.1"/>
    <property type="molecule type" value="Genomic_DNA"/>
</dbReference>
<dbReference type="RefSeq" id="WP_073131721.1">
    <property type="nucleotide sequence ID" value="NZ_FQWQ01000001.1"/>
</dbReference>
<name>A0A1M5L8L8_9BACT</name>
<comment type="similarity">
    <text evidence="1">Belongs to the DprA/Smf family.</text>
</comment>
<keyword evidence="5" id="KW-1185">Reference proteome</keyword>
<dbReference type="SUPFAM" id="SSF102405">
    <property type="entry name" value="MCP/YpsA-like"/>
    <property type="match status" value="1"/>
</dbReference>
<dbReference type="InterPro" id="IPR036388">
    <property type="entry name" value="WH-like_DNA-bd_sf"/>
</dbReference>
<evidence type="ECO:0000259" key="3">
    <source>
        <dbReference type="Pfam" id="PF17782"/>
    </source>
</evidence>
<evidence type="ECO:0000256" key="1">
    <source>
        <dbReference type="ARBA" id="ARBA00006525"/>
    </source>
</evidence>
<dbReference type="InterPro" id="IPR010994">
    <property type="entry name" value="RuvA_2-like"/>
</dbReference>
<dbReference type="InterPro" id="IPR057666">
    <property type="entry name" value="DrpA_SLOG"/>
</dbReference>
<feature type="domain" description="DprA winged helix" evidence="3">
    <location>
        <begin position="310"/>
        <end position="362"/>
    </location>
</feature>
<dbReference type="GO" id="GO:0009294">
    <property type="term" value="P:DNA-mediated transformation"/>
    <property type="evidence" value="ECO:0007669"/>
    <property type="project" value="InterPro"/>
</dbReference>
<protein>
    <submittedName>
        <fullName evidence="4">DNA processing protein</fullName>
    </submittedName>
</protein>
<evidence type="ECO:0000259" key="2">
    <source>
        <dbReference type="Pfam" id="PF02481"/>
    </source>
</evidence>
<dbReference type="AlphaFoldDB" id="A0A1M5L8L8"/>
<dbReference type="Proteomes" id="UP000184212">
    <property type="component" value="Unassembled WGS sequence"/>
</dbReference>